<reference evidence="7" key="3">
    <citation type="journal article" date="2017" name="Nature">
        <title>Genome sequence of the progenitor of the wheat D genome Aegilops tauschii.</title>
        <authorList>
            <person name="Luo M.C."/>
            <person name="Gu Y.Q."/>
            <person name="Puiu D."/>
            <person name="Wang H."/>
            <person name="Twardziok S.O."/>
            <person name="Deal K.R."/>
            <person name="Huo N."/>
            <person name="Zhu T."/>
            <person name="Wang L."/>
            <person name="Wang Y."/>
            <person name="McGuire P.E."/>
            <person name="Liu S."/>
            <person name="Long H."/>
            <person name="Ramasamy R.K."/>
            <person name="Rodriguez J.C."/>
            <person name="Van S.L."/>
            <person name="Yuan L."/>
            <person name="Wang Z."/>
            <person name="Xia Z."/>
            <person name="Xiao L."/>
            <person name="Anderson O.D."/>
            <person name="Ouyang S."/>
            <person name="Liang Y."/>
            <person name="Zimin A.V."/>
            <person name="Pertea G."/>
            <person name="Qi P."/>
            <person name="Bennetzen J.L."/>
            <person name="Dai X."/>
            <person name="Dawson M.W."/>
            <person name="Muller H.G."/>
            <person name="Kugler K."/>
            <person name="Rivarola-Duarte L."/>
            <person name="Spannagl M."/>
            <person name="Mayer K.F.X."/>
            <person name="Lu F.H."/>
            <person name="Bevan M.W."/>
            <person name="Leroy P."/>
            <person name="Li P."/>
            <person name="You F.M."/>
            <person name="Sun Q."/>
            <person name="Liu Z."/>
            <person name="Lyons E."/>
            <person name="Wicker T."/>
            <person name="Salzberg S.L."/>
            <person name="Devos K.M."/>
            <person name="Dvorak J."/>
        </authorList>
    </citation>
    <scope>NUCLEOTIDE SEQUENCE [LARGE SCALE GENOMIC DNA]</scope>
    <source>
        <strain evidence="7">cv. AL8/78</strain>
    </source>
</reference>
<accession>A0A453EVS8</accession>
<keyword evidence="4" id="KW-0378">Hydrolase</keyword>
<dbReference type="AlphaFoldDB" id="A0A453EVS8"/>
<keyword evidence="3" id="KW-0479">Metal-binding</keyword>
<dbReference type="Pfam" id="PF03372">
    <property type="entry name" value="Exo_endo_phos"/>
    <property type="match status" value="1"/>
</dbReference>
<dbReference type="PANTHER" id="PTHR22748">
    <property type="entry name" value="AP ENDONUCLEASE"/>
    <property type="match status" value="1"/>
</dbReference>
<evidence type="ECO:0000256" key="2">
    <source>
        <dbReference type="ARBA" id="ARBA00007092"/>
    </source>
</evidence>
<feature type="domain" description="Endonuclease/exonuclease/phosphatase" evidence="6">
    <location>
        <begin position="61"/>
        <end position="224"/>
    </location>
</feature>
<protein>
    <recommendedName>
        <fullName evidence="6">Endonuclease/exonuclease/phosphatase domain-containing protein</fullName>
    </recommendedName>
</protein>
<dbReference type="EnsemblPlants" id="AET3Gv20484000.6">
    <property type="protein sequence ID" value="AET3Gv20484000.6"/>
    <property type="gene ID" value="AET3Gv20484000"/>
</dbReference>
<reference evidence="7" key="4">
    <citation type="submission" date="2019-03" db="UniProtKB">
        <authorList>
            <consortium name="EnsemblPlants"/>
        </authorList>
    </citation>
    <scope>IDENTIFICATION</scope>
</reference>
<dbReference type="InterPro" id="IPR004808">
    <property type="entry name" value="AP_endonuc_1"/>
</dbReference>
<name>A0A453EVS8_AEGTS</name>
<keyword evidence="8" id="KW-1185">Reference proteome</keyword>
<reference evidence="8" key="1">
    <citation type="journal article" date="2014" name="Science">
        <title>Ancient hybridizations among the ancestral genomes of bread wheat.</title>
        <authorList>
            <consortium name="International Wheat Genome Sequencing Consortium,"/>
            <person name="Marcussen T."/>
            <person name="Sandve S.R."/>
            <person name="Heier L."/>
            <person name="Spannagl M."/>
            <person name="Pfeifer M."/>
            <person name="Jakobsen K.S."/>
            <person name="Wulff B.B."/>
            <person name="Steuernagel B."/>
            <person name="Mayer K.F."/>
            <person name="Olsen O.A."/>
        </authorList>
    </citation>
    <scope>NUCLEOTIDE SEQUENCE [LARGE SCALE GENOMIC DNA]</scope>
    <source>
        <strain evidence="8">cv. AL8/78</strain>
    </source>
</reference>
<reference evidence="7" key="5">
    <citation type="journal article" date="2021" name="G3 (Bethesda)">
        <title>Aegilops tauschii genome assembly Aet v5.0 features greater sequence contiguity and improved annotation.</title>
        <authorList>
            <person name="Wang L."/>
            <person name="Zhu T."/>
            <person name="Rodriguez J.C."/>
            <person name="Deal K.R."/>
            <person name="Dubcovsky J."/>
            <person name="McGuire P.E."/>
            <person name="Lux T."/>
            <person name="Spannagl M."/>
            <person name="Mayer K.F.X."/>
            <person name="Baldrich P."/>
            <person name="Meyers B.C."/>
            <person name="Huo N."/>
            <person name="Gu Y.Q."/>
            <person name="Zhou H."/>
            <person name="Devos K.M."/>
            <person name="Bennetzen J.L."/>
            <person name="Unver T."/>
            <person name="Budak H."/>
            <person name="Gulick P.J."/>
            <person name="Galiba G."/>
            <person name="Kalapos B."/>
            <person name="Nelson D.R."/>
            <person name="Li P."/>
            <person name="You F.M."/>
            <person name="Luo M.C."/>
            <person name="Dvorak J."/>
        </authorList>
    </citation>
    <scope>NUCLEOTIDE SEQUENCE [LARGE SCALE GENOMIC DNA]</scope>
    <source>
        <strain evidence="7">cv. AL8/78</strain>
    </source>
</reference>
<dbReference type="GO" id="GO:0008311">
    <property type="term" value="F:double-stranded DNA 3'-5' DNA exonuclease activity"/>
    <property type="evidence" value="ECO:0007669"/>
    <property type="project" value="TreeGrafter"/>
</dbReference>
<dbReference type="InterPro" id="IPR005135">
    <property type="entry name" value="Endo/exonuclease/phosphatase"/>
</dbReference>
<reference evidence="8" key="2">
    <citation type="journal article" date="2017" name="Nat. Plants">
        <title>The Aegilops tauschii genome reveals multiple impacts of transposons.</title>
        <authorList>
            <person name="Zhao G."/>
            <person name="Zou C."/>
            <person name="Li K."/>
            <person name="Wang K."/>
            <person name="Li T."/>
            <person name="Gao L."/>
            <person name="Zhang X."/>
            <person name="Wang H."/>
            <person name="Yang Z."/>
            <person name="Liu X."/>
            <person name="Jiang W."/>
            <person name="Mao L."/>
            <person name="Kong X."/>
            <person name="Jiao Y."/>
            <person name="Jia J."/>
        </authorList>
    </citation>
    <scope>NUCLEOTIDE SEQUENCE [LARGE SCALE GENOMIC DNA]</scope>
    <source>
        <strain evidence="8">cv. AL8/78</strain>
    </source>
</reference>
<evidence type="ECO:0000256" key="1">
    <source>
        <dbReference type="ARBA" id="ARBA00001946"/>
    </source>
</evidence>
<evidence type="ECO:0000256" key="5">
    <source>
        <dbReference type="ARBA" id="ARBA00022842"/>
    </source>
</evidence>
<dbReference type="GO" id="GO:0005634">
    <property type="term" value="C:nucleus"/>
    <property type="evidence" value="ECO:0007669"/>
    <property type="project" value="TreeGrafter"/>
</dbReference>
<sequence length="246" mass="27717">MLRHLCAADVGPADVGPSETWGVLYVASLCWLLCLSRWWLLPESRCVPCVAMLDTNLSILCWNVRGLNCPDRRAAVHETVASSSCQLVCIQESKLQSIDLFLAMYLGGQRLKSFAQRPADGTKGGILLLWDDSAVTVSNVQIGAYFLSATVAINNYGDDKSFKLTTVYGPTRSIHKEAFYLELISEKPPPGTKWLVNGDFNQIYRARDKNRANVDRGRLVRFRNALNNCELKEIHMQNRRFTWSNE</sequence>
<dbReference type="Proteomes" id="UP000015105">
    <property type="component" value="Chromosome 3D"/>
</dbReference>
<dbReference type="GO" id="GO:0003906">
    <property type="term" value="F:DNA-(apurinic or apyrimidinic site) endonuclease activity"/>
    <property type="evidence" value="ECO:0007669"/>
    <property type="project" value="TreeGrafter"/>
</dbReference>
<evidence type="ECO:0000256" key="4">
    <source>
        <dbReference type="ARBA" id="ARBA00022801"/>
    </source>
</evidence>
<comment type="cofactor">
    <cofactor evidence="1">
        <name>Mg(2+)</name>
        <dbReference type="ChEBI" id="CHEBI:18420"/>
    </cofactor>
</comment>
<comment type="similarity">
    <text evidence="2">Belongs to the DNA repair enzymes AP/ExoA family.</text>
</comment>
<evidence type="ECO:0000313" key="7">
    <source>
        <dbReference type="EnsemblPlants" id="AET3Gv20484000.6"/>
    </source>
</evidence>
<proteinExistence type="inferred from homology"/>
<dbReference type="GO" id="GO:0006284">
    <property type="term" value="P:base-excision repair"/>
    <property type="evidence" value="ECO:0007669"/>
    <property type="project" value="TreeGrafter"/>
</dbReference>
<dbReference type="Gene3D" id="3.60.10.10">
    <property type="entry name" value="Endonuclease/exonuclease/phosphatase"/>
    <property type="match status" value="1"/>
</dbReference>
<evidence type="ECO:0000256" key="3">
    <source>
        <dbReference type="ARBA" id="ARBA00022723"/>
    </source>
</evidence>
<dbReference type="SUPFAM" id="SSF56219">
    <property type="entry name" value="DNase I-like"/>
    <property type="match status" value="1"/>
</dbReference>
<dbReference type="Gramene" id="AET3Gv20484000.6">
    <property type="protein sequence ID" value="AET3Gv20484000.6"/>
    <property type="gene ID" value="AET3Gv20484000"/>
</dbReference>
<dbReference type="InterPro" id="IPR036691">
    <property type="entry name" value="Endo/exonu/phosph_ase_sf"/>
</dbReference>
<evidence type="ECO:0000259" key="6">
    <source>
        <dbReference type="Pfam" id="PF03372"/>
    </source>
</evidence>
<keyword evidence="5" id="KW-0460">Magnesium</keyword>
<dbReference type="GO" id="GO:0046872">
    <property type="term" value="F:metal ion binding"/>
    <property type="evidence" value="ECO:0007669"/>
    <property type="project" value="UniProtKB-KW"/>
</dbReference>
<dbReference type="GO" id="GO:0008081">
    <property type="term" value="F:phosphoric diester hydrolase activity"/>
    <property type="evidence" value="ECO:0007669"/>
    <property type="project" value="TreeGrafter"/>
</dbReference>
<dbReference type="PANTHER" id="PTHR22748:SF19">
    <property type="entry name" value="ENDONUCLEASE_EXONUCLEASE_PHOSPHATASE DOMAIN-CONTAINING PROTEIN"/>
    <property type="match status" value="1"/>
</dbReference>
<evidence type="ECO:0000313" key="8">
    <source>
        <dbReference type="Proteomes" id="UP000015105"/>
    </source>
</evidence>
<organism evidence="7 8">
    <name type="scientific">Aegilops tauschii subsp. strangulata</name>
    <name type="common">Goatgrass</name>
    <dbReference type="NCBI Taxonomy" id="200361"/>
    <lineage>
        <taxon>Eukaryota</taxon>
        <taxon>Viridiplantae</taxon>
        <taxon>Streptophyta</taxon>
        <taxon>Embryophyta</taxon>
        <taxon>Tracheophyta</taxon>
        <taxon>Spermatophyta</taxon>
        <taxon>Magnoliopsida</taxon>
        <taxon>Liliopsida</taxon>
        <taxon>Poales</taxon>
        <taxon>Poaceae</taxon>
        <taxon>BOP clade</taxon>
        <taxon>Pooideae</taxon>
        <taxon>Triticodae</taxon>
        <taxon>Triticeae</taxon>
        <taxon>Triticinae</taxon>
        <taxon>Aegilops</taxon>
    </lineage>
</organism>